<organism evidence="1">
    <name type="scientific">marine sediment metagenome</name>
    <dbReference type="NCBI Taxonomy" id="412755"/>
    <lineage>
        <taxon>unclassified sequences</taxon>
        <taxon>metagenomes</taxon>
        <taxon>ecological metagenomes</taxon>
    </lineage>
</organism>
<evidence type="ECO:0000313" key="1">
    <source>
        <dbReference type="EMBL" id="KKK84416.1"/>
    </source>
</evidence>
<protein>
    <recommendedName>
        <fullName evidence="2">Peptidase M41 domain-containing protein</fullName>
    </recommendedName>
</protein>
<dbReference type="InterPro" id="IPR037219">
    <property type="entry name" value="Peptidase_M41-like"/>
</dbReference>
<dbReference type="SUPFAM" id="SSF140990">
    <property type="entry name" value="FtsH protease domain-like"/>
    <property type="match status" value="1"/>
</dbReference>
<comment type="caution">
    <text evidence="1">The sequence shown here is derived from an EMBL/GenBank/DDBJ whole genome shotgun (WGS) entry which is preliminary data.</text>
</comment>
<reference evidence="1" key="1">
    <citation type="journal article" date="2015" name="Nature">
        <title>Complex archaea that bridge the gap between prokaryotes and eukaryotes.</title>
        <authorList>
            <person name="Spang A."/>
            <person name="Saw J.H."/>
            <person name="Jorgensen S.L."/>
            <person name="Zaremba-Niedzwiedzka K."/>
            <person name="Martijn J."/>
            <person name="Lind A.E."/>
            <person name="van Eijk R."/>
            <person name="Schleper C."/>
            <person name="Guy L."/>
            <person name="Ettema T.J."/>
        </authorList>
    </citation>
    <scope>NUCLEOTIDE SEQUENCE</scope>
</reference>
<dbReference type="GO" id="GO:0005524">
    <property type="term" value="F:ATP binding"/>
    <property type="evidence" value="ECO:0007669"/>
    <property type="project" value="InterPro"/>
</dbReference>
<dbReference type="Gene3D" id="1.20.58.760">
    <property type="entry name" value="Peptidase M41"/>
    <property type="match status" value="1"/>
</dbReference>
<dbReference type="EMBL" id="LAZR01051787">
    <property type="protein sequence ID" value="KKK84416.1"/>
    <property type="molecule type" value="Genomic_DNA"/>
</dbReference>
<accession>A0A0F9BJ51</accession>
<dbReference type="GO" id="GO:0006508">
    <property type="term" value="P:proteolysis"/>
    <property type="evidence" value="ECO:0007669"/>
    <property type="project" value="InterPro"/>
</dbReference>
<dbReference type="GO" id="GO:0004222">
    <property type="term" value="F:metalloendopeptidase activity"/>
    <property type="evidence" value="ECO:0007669"/>
    <property type="project" value="InterPro"/>
</dbReference>
<gene>
    <name evidence="1" type="ORF">LCGC14_2783560</name>
</gene>
<sequence length="187" mass="21959">MEDSLFSEFYGKIPDIIREHDPFKNEVDPNDHRLITAYHESGHAIFAIIYELGLLSVEIDPNNPKDGKIILEPYNSESKNEGYIKHYYAGIASQYYYTGEMNKGDNKGDYWRMIENKNFGQLYYFEKLGTFEAVFEEYEKILRATIPKTRTNDFQRNIHELAIELNNSPNLRLTRKDILSILIKPYS</sequence>
<dbReference type="AlphaFoldDB" id="A0A0F9BJ51"/>
<name>A0A0F9BJ51_9ZZZZ</name>
<evidence type="ECO:0008006" key="2">
    <source>
        <dbReference type="Google" id="ProtNLM"/>
    </source>
</evidence>
<proteinExistence type="predicted"/>
<dbReference type="GO" id="GO:0004176">
    <property type="term" value="F:ATP-dependent peptidase activity"/>
    <property type="evidence" value="ECO:0007669"/>
    <property type="project" value="InterPro"/>
</dbReference>